<evidence type="ECO:0000313" key="2">
    <source>
        <dbReference type="Proteomes" id="UP001529510"/>
    </source>
</evidence>
<feature type="non-terminal residue" evidence="1">
    <location>
        <position position="62"/>
    </location>
</feature>
<keyword evidence="2" id="KW-1185">Reference proteome</keyword>
<organism evidence="1 2">
    <name type="scientific">Cirrhinus mrigala</name>
    <name type="common">Mrigala</name>
    <dbReference type="NCBI Taxonomy" id="683832"/>
    <lineage>
        <taxon>Eukaryota</taxon>
        <taxon>Metazoa</taxon>
        <taxon>Chordata</taxon>
        <taxon>Craniata</taxon>
        <taxon>Vertebrata</taxon>
        <taxon>Euteleostomi</taxon>
        <taxon>Actinopterygii</taxon>
        <taxon>Neopterygii</taxon>
        <taxon>Teleostei</taxon>
        <taxon>Ostariophysi</taxon>
        <taxon>Cypriniformes</taxon>
        <taxon>Cyprinidae</taxon>
        <taxon>Labeoninae</taxon>
        <taxon>Labeonini</taxon>
        <taxon>Cirrhinus</taxon>
    </lineage>
</organism>
<proteinExistence type="predicted"/>
<feature type="non-terminal residue" evidence="1">
    <location>
        <position position="1"/>
    </location>
</feature>
<sequence length="62" mass="7133">YLQILNNDESVGVIVFHAGIKLRQMEILKRDFRSLIKTARNTSPLTRIIVSGPLPTYRRGHE</sequence>
<gene>
    <name evidence="1" type="ORF">M9458_041220</name>
</gene>
<comment type="caution">
    <text evidence="1">The sequence shown here is derived from an EMBL/GenBank/DDBJ whole genome shotgun (WGS) entry which is preliminary data.</text>
</comment>
<protein>
    <submittedName>
        <fullName evidence="1">Uncharacterized protein</fullName>
    </submittedName>
</protein>
<accession>A0ABD0NIJ9</accession>
<dbReference type="Gene3D" id="3.40.50.12700">
    <property type="match status" value="1"/>
</dbReference>
<name>A0ABD0NIJ9_CIRMR</name>
<dbReference type="AlphaFoldDB" id="A0ABD0NIJ9"/>
<reference evidence="1 2" key="1">
    <citation type="submission" date="2024-05" db="EMBL/GenBank/DDBJ databases">
        <title>Genome sequencing and assembly of Indian major carp, Cirrhinus mrigala (Hamilton, 1822).</title>
        <authorList>
            <person name="Mohindra V."/>
            <person name="Chowdhury L.M."/>
            <person name="Lal K."/>
            <person name="Jena J.K."/>
        </authorList>
    </citation>
    <scope>NUCLEOTIDE SEQUENCE [LARGE SCALE GENOMIC DNA]</scope>
    <source>
        <strain evidence="1">CM1030</strain>
        <tissue evidence="1">Blood</tissue>
    </source>
</reference>
<evidence type="ECO:0000313" key="1">
    <source>
        <dbReference type="EMBL" id="KAL0161824.1"/>
    </source>
</evidence>
<dbReference type="EMBL" id="JAMKFB020000021">
    <property type="protein sequence ID" value="KAL0161824.1"/>
    <property type="molecule type" value="Genomic_DNA"/>
</dbReference>
<dbReference type="Proteomes" id="UP001529510">
    <property type="component" value="Unassembled WGS sequence"/>
</dbReference>